<evidence type="ECO:0000256" key="3">
    <source>
        <dbReference type="ARBA" id="ARBA00010617"/>
    </source>
</evidence>
<dbReference type="InterPro" id="IPR036396">
    <property type="entry name" value="Cyt_P450_sf"/>
</dbReference>
<feature type="binding site" description="axial binding residue" evidence="12">
    <location>
        <position position="438"/>
    </location>
    <ligand>
        <name>heme</name>
        <dbReference type="ChEBI" id="CHEBI:30413"/>
    </ligand>
    <ligandPart>
        <name>Fe</name>
        <dbReference type="ChEBI" id="CHEBI:18248"/>
    </ligandPart>
</feature>
<evidence type="ECO:0000256" key="12">
    <source>
        <dbReference type="PIRSR" id="PIRSR602401-1"/>
    </source>
</evidence>
<dbReference type="PROSITE" id="PS00086">
    <property type="entry name" value="CYTOCHROME_P450"/>
    <property type="match status" value="1"/>
</dbReference>
<dbReference type="PRINTS" id="PR00385">
    <property type="entry name" value="P450"/>
</dbReference>
<evidence type="ECO:0000256" key="1">
    <source>
        <dbReference type="ARBA" id="ARBA00001971"/>
    </source>
</evidence>
<dbReference type="PANTHER" id="PTHR47947:SF26">
    <property type="entry name" value="CYTOCHROME P450"/>
    <property type="match status" value="1"/>
</dbReference>
<evidence type="ECO:0000256" key="11">
    <source>
        <dbReference type="ARBA" id="ARBA00023136"/>
    </source>
</evidence>
<evidence type="ECO:0000256" key="9">
    <source>
        <dbReference type="ARBA" id="ARBA00023004"/>
    </source>
</evidence>
<keyword evidence="6 12" id="KW-0479">Metal-binding</keyword>
<evidence type="ECO:0000313" key="15">
    <source>
        <dbReference type="EMBL" id="MBW93225.1"/>
    </source>
</evidence>
<dbReference type="InterPro" id="IPR002401">
    <property type="entry name" value="Cyt_P450_E_grp-I"/>
</dbReference>
<keyword evidence="9 12" id="KW-0408">Iron</keyword>
<dbReference type="GO" id="GO:0016020">
    <property type="term" value="C:membrane"/>
    <property type="evidence" value="ECO:0007669"/>
    <property type="project" value="UniProtKB-SubCell"/>
</dbReference>
<comment type="cofactor">
    <cofactor evidence="1 12">
        <name>heme</name>
        <dbReference type="ChEBI" id="CHEBI:30413"/>
    </cofactor>
</comment>
<dbReference type="InterPro" id="IPR050651">
    <property type="entry name" value="Plant_Cytochrome_P450_Monoox"/>
</dbReference>
<sequence length="504" mass="57151">MEDIFLYSSVSVNFLIFVFWFLTRSRRKNIPPSPPLALPFLGHLHLIKQPLHRSLWKLSQKYGPIISLKFGSRLVVVVSWSAAVGECFTTNDIVLANRPKLIMGKHLGYNYSSVATAAYGDHWRNLRRISALEIFSSNRLNTFLDTRGDEIKILLNKLHRASSVDHGQFVKADLTSMFTELTYNIIVRMVAGKRYYGEDNAVDDEAKKFREIIGEVLKYAAPGNPSDFLPVLKWLDYQGYIRRVKRLGRETDTILQGLVHEQRSHGMEGRDNMIKHLLSLQSSQPEYYTDEIIKGLMMTLVLAGTDTTSVTLQWAMSNLLNHPGVLEKAKEEMDSQVGPDRLMHESDLSRLPYLQNIISETFRLYPAAPLLLPHVPSGNCTVGGYNVPADTIVLINAWAIHRDPELWNDPTSFRPDRFGGGKIEPHKLLPFGTGRRACPGAGLAQRVLGWTLGSLIQCFEWKRVSDEKIDMTEGEGLTMPRAQPLEVRFKPRHFTGKILELIQL</sequence>
<keyword evidence="5 14" id="KW-0812">Transmembrane</keyword>
<dbReference type="Pfam" id="PF00067">
    <property type="entry name" value="p450"/>
    <property type="match status" value="1"/>
</dbReference>
<name>A0A2P2JID0_RHIMU</name>
<protein>
    <submittedName>
        <fullName evidence="15">Cytochrome P450 81E8-like</fullName>
    </submittedName>
</protein>
<evidence type="ECO:0000256" key="5">
    <source>
        <dbReference type="ARBA" id="ARBA00022692"/>
    </source>
</evidence>
<evidence type="ECO:0000256" key="7">
    <source>
        <dbReference type="ARBA" id="ARBA00022989"/>
    </source>
</evidence>
<evidence type="ECO:0000256" key="2">
    <source>
        <dbReference type="ARBA" id="ARBA00004370"/>
    </source>
</evidence>
<evidence type="ECO:0000256" key="4">
    <source>
        <dbReference type="ARBA" id="ARBA00022617"/>
    </source>
</evidence>
<keyword evidence="10 13" id="KW-0503">Monooxygenase</keyword>
<evidence type="ECO:0000256" key="8">
    <source>
        <dbReference type="ARBA" id="ARBA00023002"/>
    </source>
</evidence>
<keyword evidence="11 14" id="KW-0472">Membrane</keyword>
<dbReference type="GO" id="GO:0004497">
    <property type="term" value="F:monooxygenase activity"/>
    <property type="evidence" value="ECO:0007669"/>
    <property type="project" value="UniProtKB-KW"/>
</dbReference>
<dbReference type="CDD" id="cd20653">
    <property type="entry name" value="CYP81"/>
    <property type="match status" value="1"/>
</dbReference>
<reference evidence="15" key="1">
    <citation type="submission" date="2018-02" db="EMBL/GenBank/DDBJ databases">
        <title>Rhizophora mucronata_Transcriptome.</title>
        <authorList>
            <person name="Meera S.P."/>
            <person name="Sreeshan A."/>
            <person name="Augustine A."/>
        </authorList>
    </citation>
    <scope>NUCLEOTIDE SEQUENCE</scope>
    <source>
        <tissue evidence="15">Leaf</tissue>
    </source>
</reference>
<evidence type="ECO:0000256" key="14">
    <source>
        <dbReference type="SAM" id="Phobius"/>
    </source>
</evidence>
<dbReference type="FunFam" id="1.10.630.10:FF:000023">
    <property type="entry name" value="Cytochrome P450 family protein"/>
    <property type="match status" value="1"/>
</dbReference>
<dbReference type="PRINTS" id="PR00463">
    <property type="entry name" value="EP450I"/>
</dbReference>
<dbReference type="PANTHER" id="PTHR47947">
    <property type="entry name" value="CYTOCHROME P450 82C3-RELATED"/>
    <property type="match status" value="1"/>
</dbReference>
<organism evidence="15">
    <name type="scientific">Rhizophora mucronata</name>
    <name type="common">Asiatic mangrove</name>
    <dbReference type="NCBI Taxonomy" id="61149"/>
    <lineage>
        <taxon>Eukaryota</taxon>
        <taxon>Viridiplantae</taxon>
        <taxon>Streptophyta</taxon>
        <taxon>Embryophyta</taxon>
        <taxon>Tracheophyta</taxon>
        <taxon>Spermatophyta</taxon>
        <taxon>Magnoliopsida</taxon>
        <taxon>eudicotyledons</taxon>
        <taxon>Gunneridae</taxon>
        <taxon>Pentapetalae</taxon>
        <taxon>rosids</taxon>
        <taxon>fabids</taxon>
        <taxon>Malpighiales</taxon>
        <taxon>Rhizophoraceae</taxon>
        <taxon>Rhizophora</taxon>
    </lineage>
</organism>
<dbReference type="GO" id="GO:0016705">
    <property type="term" value="F:oxidoreductase activity, acting on paired donors, with incorporation or reduction of molecular oxygen"/>
    <property type="evidence" value="ECO:0007669"/>
    <property type="project" value="InterPro"/>
</dbReference>
<dbReference type="AlphaFoldDB" id="A0A2P2JID0"/>
<proteinExistence type="inferred from homology"/>
<keyword evidence="8 13" id="KW-0560">Oxidoreductase</keyword>
<dbReference type="InterPro" id="IPR017972">
    <property type="entry name" value="Cyt_P450_CS"/>
</dbReference>
<dbReference type="EMBL" id="GGEC01012742">
    <property type="protein sequence ID" value="MBW93225.1"/>
    <property type="molecule type" value="Transcribed_RNA"/>
</dbReference>
<keyword evidence="4 12" id="KW-0349">Heme</keyword>
<dbReference type="Gene3D" id="1.10.630.10">
    <property type="entry name" value="Cytochrome P450"/>
    <property type="match status" value="1"/>
</dbReference>
<feature type="transmembrane region" description="Helical" evidence="14">
    <location>
        <begin position="6"/>
        <end position="23"/>
    </location>
</feature>
<dbReference type="InterPro" id="IPR001128">
    <property type="entry name" value="Cyt_P450"/>
</dbReference>
<dbReference type="GO" id="GO:0005506">
    <property type="term" value="F:iron ion binding"/>
    <property type="evidence" value="ECO:0007669"/>
    <property type="project" value="InterPro"/>
</dbReference>
<keyword evidence="7 14" id="KW-1133">Transmembrane helix</keyword>
<dbReference type="SUPFAM" id="SSF48264">
    <property type="entry name" value="Cytochrome P450"/>
    <property type="match status" value="1"/>
</dbReference>
<evidence type="ECO:0000256" key="6">
    <source>
        <dbReference type="ARBA" id="ARBA00022723"/>
    </source>
</evidence>
<evidence type="ECO:0000256" key="10">
    <source>
        <dbReference type="ARBA" id="ARBA00023033"/>
    </source>
</evidence>
<evidence type="ECO:0000256" key="13">
    <source>
        <dbReference type="RuleBase" id="RU000461"/>
    </source>
</evidence>
<comment type="similarity">
    <text evidence="3 13">Belongs to the cytochrome P450 family.</text>
</comment>
<accession>A0A2P2JID0</accession>
<dbReference type="GO" id="GO:0020037">
    <property type="term" value="F:heme binding"/>
    <property type="evidence" value="ECO:0007669"/>
    <property type="project" value="InterPro"/>
</dbReference>
<comment type="subcellular location">
    <subcellularLocation>
        <location evidence="2">Membrane</location>
    </subcellularLocation>
</comment>